<dbReference type="Proteomes" id="UP001519311">
    <property type="component" value="Unassembled WGS sequence"/>
</dbReference>
<name>A0ABS4V5T5_9ACTN</name>
<evidence type="ECO:0000313" key="3">
    <source>
        <dbReference type="Proteomes" id="UP001519311"/>
    </source>
</evidence>
<protein>
    <submittedName>
        <fullName evidence="2">Uncharacterized protein</fullName>
    </submittedName>
</protein>
<sequence length="192" mass="20075">MRMRLVAMMTVSGVAASLLTASAAQAAPIVCEPGYKHGAWTSVKRGWKITHAKGYVVPTGGTLSRTVSVTKRAVVTSSREITAGVSYSAAWVVSSLDVNVSGTLAKAGEKTKEKTESVTLNLNKSGTYVAFSGAYTAQGYYKAKTCNSKGTGFTKVGYGKARSWSKTAEGAIKCSQSTKAGSVQRAAKAWCP</sequence>
<reference evidence="2 3" key="1">
    <citation type="submission" date="2021-03" db="EMBL/GenBank/DDBJ databases">
        <title>Sequencing the genomes of 1000 actinobacteria strains.</title>
        <authorList>
            <person name="Klenk H.-P."/>
        </authorList>
    </citation>
    <scope>NUCLEOTIDE SEQUENCE [LARGE SCALE GENOMIC DNA]</scope>
    <source>
        <strain evidence="2 3">DSM 40843</strain>
    </source>
</reference>
<dbReference type="EMBL" id="JAGINS010000001">
    <property type="protein sequence ID" value="MBP2359275.1"/>
    <property type="molecule type" value="Genomic_DNA"/>
</dbReference>
<gene>
    <name evidence="2" type="ORF">JOF59_001675</name>
</gene>
<accession>A0ABS4V5T5</accession>
<comment type="caution">
    <text evidence="2">The sequence shown here is derived from an EMBL/GenBank/DDBJ whole genome shotgun (WGS) entry which is preliminary data.</text>
</comment>
<keyword evidence="3" id="KW-1185">Reference proteome</keyword>
<feature type="signal peptide" evidence="1">
    <location>
        <begin position="1"/>
        <end position="26"/>
    </location>
</feature>
<keyword evidence="1" id="KW-0732">Signal</keyword>
<evidence type="ECO:0000256" key="1">
    <source>
        <dbReference type="SAM" id="SignalP"/>
    </source>
</evidence>
<feature type="chain" id="PRO_5046150876" evidence="1">
    <location>
        <begin position="27"/>
        <end position="192"/>
    </location>
</feature>
<organism evidence="2 3">
    <name type="scientific">Streptomyces clavifer</name>
    <dbReference type="NCBI Taxonomy" id="68188"/>
    <lineage>
        <taxon>Bacteria</taxon>
        <taxon>Bacillati</taxon>
        <taxon>Actinomycetota</taxon>
        <taxon>Actinomycetes</taxon>
        <taxon>Kitasatosporales</taxon>
        <taxon>Streptomycetaceae</taxon>
        <taxon>Streptomyces</taxon>
    </lineage>
</organism>
<proteinExistence type="predicted"/>
<dbReference type="RefSeq" id="WP_056793899.1">
    <property type="nucleotide sequence ID" value="NZ_JBFAEB010000011.1"/>
</dbReference>
<evidence type="ECO:0000313" key="2">
    <source>
        <dbReference type="EMBL" id="MBP2359275.1"/>
    </source>
</evidence>